<feature type="region of interest" description="Disordered" evidence="1">
    <location>
        <begin position="201"/>
        <end position="247"/>
    </location>
</feature>
<dbReference type="GO" id="GO:0005524">
    <property type="term" value="F:ATP binding"/>
    <property type="evidence" value="ECO:0007669"/>
    <property type="project" value="UniProtKB-KW"/>
</dbReference>
<evidence type="ECO:0000259" key="2">
    <source>
        <dbReference type="Pfam" id="PF13538"/>
    </source>
</evidence>
<feature type="domain" description="UvrD-like helicase C-terminal" evidence="2">
    <location>
        <begin position="541"/>
        <end position="589"/>
    </location>
</feature>
<dbReference type="Proteomes" id="UP000657385">
    <property type="component" value="Unassembled WGS sequence"/>
</dbReference>
<dbReference type="Gene3D" id="2.30.30.940">
    <property type="match status" value="1"/>
</dbReference>
<dbReference type="EMBL" id="JADPRT010000007">
    <property type="protein sequence ID" value="MBF9070025.1"/>
    <property type="molecule type" value="Genomic_DNA"/>
</dbReference>
<dbReference type="AlphaFoldDB" id="A0A931FF88"/>
<proteinExistence type="predicted"/>
<name>A0A931FF88_9ACTN</name>
<evidence type="ECO:0000256" key="1">
    <source>
        <dbReference type="SAM" id="MobiDB-lite"/>
    </source>
</evidence>
<accession>A0A931FF88</accession>
<keyword evidence="4" id="KW-0067">ATP-binding</keyword>
<dbReference type="InterPro" id="IPR027785">
    <property type="entry name" value="UvrD-like_helicase_C"/>
</dbReference>
<keyword evidence="5" id="KW-1185">Reference proteome</keyword>
<dbReference type="InterPro" id="IPR027417">
    <property type="entry name" value="P-loop_NTPase"/>
</dbReference>
<evidence type="ECO:0000259" key="3">
    <source>
        <dbReference type="Pfam" id="PF14490"/>
    </source>
</evidence>
<dbReference type="InterPro" id="IPR029493">
    <property type="entry name" value="RecD2-like_HHH"/>
</dbReference>
<reference evidence="4" key="1">
    <citation type="submission" date="2020-11" db="EMBL/GenBank/DDBJ databases">
        <title>Isolation and identification of active actinomycetes.</title>
        <authorList>
            <person name="Yu B."/>
        </authorList>
    </citation>
    <scope>NUCLEOTIDE SEQUENCE</scope>
    <source>
        <strain evidence="4">NEAU-YB345</strain>
    </source>
</reference>
<dbReference type="RefSeq" id="WP_196195196.1">
    <property type="nucleotide sequence ID" value="NZ_JADPRT010000007.1"/>
</dbReference>
<organism evidence="4 5">
    <name type="scientific">Streptacidiphilus fuscans</name>
    <dbReference type="NCBI Taxonomy" id="2789292"/>
    <lineage>
        <taxon>Bacteria</taxon>
        <taxon>Bacillati</taxon>
        <taxon>Actinomycetota</taxon>
        <taxon>Actinomycetes</taxon>
        <taxon>Kitasatosporales</taxon>
        <taxon>Streptomycetaceae</taxon>
        <taxon>Streptacidiphilus</taxon>
    </lineage>
</organism>
<feature type="domain" description="ATP-dependent RecD2 DNA helicase-like helix-hairpin-helix" evidence="3">
    <location>
        <begin position="37"/>
        <end position="125"/>
    </location>
</feature>
<feature type="compositionally biased region" description="Acidic residues" evidence="1">
    <location>
        <begin position="218"/>
        <end position="235"/>
    </location>
</feature>
<sequence>MSDTAANTATAVTAQLAEAIRAADGQAQDVDAQARDAVADAAAILGEGGAPAQLAPAVVGALGERAADALREDPWAVLSVPGVLPANADEFARGLLGAEASPGDERRANALVQWLLERASLHGHTAVELGEIHRGLADHGVPAPDEALAQVLTDGRVMAFQEEGDDEDESEEAAAGQVLLALDRLALAEESLADGLVRLSSTFPGRDAAPGGSAAVTDDTEEPSEEQPSEEEPSEEQPAAPRPSWDEVIDAAPNSSAAALIRAVADSALVLHTGGETARSEPVALLQAARQLGLRAALTATHADSARRLDPDAVPLATLLASGERDEDGTLALDLLIVCDAPALDAELAATVAESLADGGRLVLSGDPGDLWSAGPGRVFADLVAAKPAPVVASRQPDFGPIGELVSGIGIGELEPVEAPEKEVVLVQARDAAEAVHRAVQLVGDSIPRALGIPSEQVRVLVPAHAGPAGTRALNAALKQRLNPGPGQFGGFDAGDAVVRVPAPGVLHEGVVRGAVPEGLEIAFGSETVVVPREQLGEVRHGWALTAHQAAGRRWPGVVVVVPPEAGPELSRQWLYSACGRAERHLSLINALGPALPQTVATHAARPRTTRLRTILSGE</sequence>
<protein>
    <submittedName>
        <fullName evidence="4">ATP-binding domain-containing protein</fullName>
    </submittedName>
</protein>
<gene>
    <name evidence="4" type="ORF">I2501_18540</name>
</gene>
<evidence type="ECO:0000313" key="5">
    <source>
        <dbReference type="Proteomes" id="UP000657385"/>
    </source>
</evidence>
<dbReference type="SUPFAM" id="SSF52540">
    <property type="entry name" value="P-loop containing nucleoside triphosphate hydrolases"/>
    <property type="match status" value="1"/>
</dbReference>
<comment type="caution">
    <text evidence="4">The sequence shown here is derived from an EMBL/GenBank/DDBJ whole genome shotgun (WGS) entry which is preliminary data.</text>
</comment>
<keyword evidence="4" id="KW-0547">Nucleotide-binding</keyword>
<dbReference type="Gene3D" id="3.40.50.300">
    <property type="entry name" value="P-loop containing nucleotide triphosphate hydrolases"/>
    <property type="match status" value="2"/>
</dbReference>
<evidence type="ECO:0000313" key="4">
    <source>
        <dbReference type="EMBL" id="MBF9070025.1"/>
    </source>
</evidence>
<dbReference type="Pfam" id="PF14490">
    <property type="entry name" value="HHH_RecD2"/>
    <property type="match status" value="1"/>
</dbReference>
<dbReference type="Pfam" id="PF13538">
    <property type="entry name" value="UvrD_C_2"/>
    <property type="match status" value="1"/>
</dbReference>